<dbReference type="AlphaFoldDB" id="A0A5L4IJ43"/>
<dbReference type="SUPFAM" id="SSF158791">
    <property type="entry name" value="MgtE N-terminal domain-like"/>
    <property type="match status" value="1"/>
</dbReference>
<dbReference type="GeneID" id="61064216"/>
<evidence type="ECO:0000313" key="7">
    <source>
        <dbReference type="EMBL" id="EAK0468525.1"/>
    </source>
</evidence>
<feature type="chain" id="PRO_5044621691" evidence="2">
    <location>
        <begin position="19"/>
        <end position="177"/>
    </location>
</feature>
<proteinExistence type="predicted"/>
<gene>
    <name evidence="6" type="ORF">AAH17_05140</name>
    <name evidence="7" type="ORF">AAH24_03955</name>
    <name evidence="4" type="ORF">BVH53_02150</name>
    <name evidence="5" type="ORF">CX802_00965</name>
</gene>
<dbReference type="RefSeq" id="WP_002848540.1">
    <property type="nucleotide sequence ID" value="NZ_AABUZP020000024.1"/>
</dbReference>
<evidence type="ECO:0000313" key="9">
    <source>
        <dbReference type="Proteomes" id="UP000557842"/>
    </source>
</evidence>
<evidence type="ECO:0000313" key="5">
    <source>
        <dbReference type="EMBL" id="EAI8858419.1"/>
    </source>
</evidence>
<evidence type="ECO:0000256" key="1">
    <source>
        <dbReference type="SAM" id="Coils"/>
    </source>
</evidence>
<feature type="signal peptide" evidence="2">
    <location>
        <begin position="1"/>
        <end position="18"/>
    </location>
</feature>
<dbReference type="Proteomes" id="UP000535509">
    <property type="component" value="Unassembled WGS sequence"/>
</dbReference>
<sequence>MKFALVFCFLFVSLNLIAADDWDAIYEAKKAEITREFERIDSARQELEAYRAATKSLFDKREAEISKKELDVNRTLDEISKKEENIKNMLAKNEKILEELKTMTSDKVLEVYAKMKDSPAANIISSLPRDEAAKILYALEPKKISSILSKMDPATAAELTEILKKDDLFTDNNSSVK</sequence>
<dbReference type="OMA" id="TELWQKP"/>
<name>A0A5L4IJ43_CAMFE</name>
<evidence type="ECO:0000313" key="4">
    <source>
        <dbReference type="EMBL" id="EAI5407512.1"/>
    </source>
</evidence>
<dbReference type="Proteomes" id="UP000557842">
    <property type="component" value="Unassembled WGS sequence"/>
</dbReference>
<dbReference type="EMBL" id="AACCXK010000007">
    <property type="protein sequence ID" value="EAK0453039.1"/>
    <property type="molecule type" value="Genomic_DNA"/>
</dbReference>
<evidence type="ECO:0000313" key="8">
    <source>
        <dbReference type="Proteomes" id="UP000535509"/>
    </source>
</evidence>
<organism evidence="6">
    <name type="scientific">Campylobacter fetus</name>
    <dbReference type="NCBI Taxonomy" id="196"/>
    <lineage>
        <taxon>Bacteria</taxon>
        <taxon>Pseudomonadati</taxon>
        <taxon>Campylobacterota</taxon>
        <taxon>Epsilonproteobacteria</taxon>
        <taxon>Campylobacterales</taxon>
        <taxon>Campylobacteraceae</taxon>
        <taxon>Campylobacter</taxon>
    </lineage>
</organism>
<comment type="caution">
    <text evidence="6">The sequence shown here is derived from an EMBL/GenBank/DDBJ whole genome shotgun (WGS) entry which is preliminary data.</text>
</comment>
<evidence type="ECO:0000313" key="6">
    <source>
        <dbReference type="EMBL" id="EAK0453039.1"/>
    </source>
</evidence>
<feature type="coiled-coil region" evidence="1">
    <location>
        <begin position="26"/>
        <end position="106"/>
    </location>
</feature>
<accession>A0A5L4IJ43</accession>
<protein>
    <submittedName>
        <fullName evidence="6">5'-nucleosidase</fullName>
    </submittedName>
</protein>
<keyword evidence="8" id="KW-1185">Reference proteome</keyword>
<feature type="domain" description="Magnesium transporter MgtE intracellular" evidence="3">
    <location>
        <begin position="71"/>
        <end position="164"/>
    </location>
</feature>
<dbReference type="EMBL" id="AABQDW010000002">
    <property type="protein sequence ID" value="EAI5407512.1"/>
    <property type="molecule type" value="Genomic_DNA"/>
</dbReference>
<keyword evidence="1" id="KW-0175">Coiled coil</keyword>
<reference evidence="6 9" key="1">
    <citation type="submission" date="2018-05" db="EMBL/GenBank/DDBJ databases">
        <authorList>
            <consortium name="PulseNet: The National Subtyping Network for Foodborne Disease Surveillance"/>
            <person name="Tarr C.L."/>
            <person name="Trees E."/>
            <person name="Katz L.S."/>
            <person name="Carleton-Romer H.A."/>
            <person name="Stroika S."/>
            <person name="Kucerova Z."/>
            <person name="Roache K.F."/>
            <person name="Sabol A.L."/>
            <person name="Besser J."/>
            <person name="Gerner-Smidt P."/>
        </authorList>
    </citation>
    <scope>NUCLEOTIDE SEQUENCE</scope>
    <source>
        <strain evidence="6">2014D-0197</strain>
        <strain evidence="4 9">2016D-0221</strain>
        <strain evidence="7">D4313</strain>
        <strain evidence="5 8">PNUSAC001503</strain>
    </source>
</reference>
<dbReference type="EMBL" id="AACCXM010000002">
    <property type="protein sequence ID" value="EAK0468525.1"/>
    <property type="molecule type" value="Genomic_DNA"/>
</dbReference>
<dbReference type="InterPro" id="IPR006668">
    <property type="entry name" value="Mg_transptr_MgtE_intracell_dom"/>
</dbReference>
<dbReference type="InterPro" id="IPR038076">
    <property type="entry name" value="MgtE_N_sf"/>
</dbReference>
<dbReference type="Pfam" id="PF03448">
    <property type="entry name" value="MgtE_N"/>
    <property type="match status" value="1"/>
</dbReference>
<keyword evidence="2" id="KW-0732">Signal</keyword>
<evidence type="ECO:0000259" key="3">
    <source>
        <dbReference type="Pfam" id="PF03448"/>
    </source>
</evidence>
<dbReference type="Gene3D" id="1.25.60.10">
    <property type="entry name" value="MgtE N-terminal domain-like"/>
    <property type="match status" value="1"/>
</dbReference>
<dbReference type="EMBL" id="AABTCC010000002">
    <property type="protein sequence ID" value="EAI8858419.1"/>
    <property type="molecule type" value="Genomic_DNA"/>
</dbReference>
<evidence type="ECO:0000256" key="2">
    <source>
        <dbReference type="SAM" id="SignalP"/>
    </source>
</evidence>